<keyword evidence="2" id="KW-0963">Cytoplasm</keyword>
<evidence type="ECO:0000256" key="3">
    <source>
        <dbReference type="ARBA" id="ARBA00022722"/>
    </source>
</evidence>
<evidence type="ECO:0000256" key="4">
    <source>
        <dbReference type="ARBA" id="ARBA00022801"/>
    </source>
</evidence>
<dbReference type="NCBIfam" id="NF045605">
    <property type="entry name" value="xseB_Acin_var"/>
    <property type="match status" value="1"/>
</dbReference>
<reference evidence="7 8" key="1">
    <citation type="submission" date="2017-10" db="EMBL/GenBank/DDBJ databases">
        <authorList>
            <person name="Banno H."/>
            <person name="Chua N.-H."/>
        </authorList>
    </citation>
    <scope>NUCLEOTIDE SEQUENCE [LARGE SCALE GENOMIC DNA]</scope>
    <source>
        <strain evidence="7">Vibrio tapetis CECT4600</strain>
    </source>
</reference>
<dbReference type="Pfam" id="PF02609">
    <property type="entry name" value="Exonuc_VII_S"/>
    <property type="match status" value="1"/>
</dbReference>
<keyword evidence="4" id="KW-0378">Hydrolase</keyword>
<feature type="coiled-coil region" evidence="6">
    <location>
        <begin position="5"/>
        <end position="32"/>
    </location>
</feature>
<dbReference type="GO" id="GO:0006308">
    <property type="term" value="P:DNA catabolic process"/>
    <property type="evidence" value="ECO:0007669"/>
    <property type="project" value="InterPro"/>
</dbReference>
<dbReference type="InterPro" id="IPR037004">
    <property type="entry name" value="Exonuc_VII_ssu_sf"/>
</dbReference>
<evidence type="ECO:0000256" key="6">
    <source>
        <dbReference type="SAM" id="Coils"/>
    </source>
</evidence>
<sequence>MNKQTKKYLESYKQLKDAAKKLQQNSEEVDVDQIIPLVEQGTQAYEHCMSRILQVEKMLKSIESKHLVNRT</sequence>
<dbReference type="RefSeq" id="WP_102521773.1">
    <property type="nucleotide sequence ID" value="NZ_LT960611.1"/>
</dbReference>
<dbReference type="Gene3D" id="1.10.287.1040">
    <property type="entry name" value="Exonuclease VII, small subunit"/>
    <property type="match status" value="1"/>
</dbReference>
<gene>
    <name evidence="7" type="ORF">VTAP4600_A1061</name>
</gene>
<evidence type="ECO:0000256" key="5">
    <source>
        <dbReference type="ARBA" id="ARBA00022839"/>
    </source>
</evidence>
<evidence type="ECO:0000313" key="7">
    <source>
        <dbReference type="EMBL" id="SON49040.1"/>
    </source>
</evidence>
<dbReference type="GO" id="GO:0008855">
    <property type="term" value="F:exodeoxyribonuclease VII activity"/>
    <property type="evidence" value="ECO:0007669"/>
    <property type="project" value="InterPro"/>
</dbReference>
<dbReference type="KEGG" id="vta:A1061"/>
<dbReference type="Proteomes" id="UP000235828">
    <property type="component" value="Chromosome A"/>
</dbReference>
<keyword evidence="3" id="KW-0540">Nuclease</keyword>
<evidence type="ECO:0000256" key="1">
    <source>
        <dbReference type="ARBA" id="ARBA00009998"/>
    </source>
</evidence>
<name>A0A2N8ZAU4_9VIBR</name>
<dbReference type="InterPro" id="IPR003761">
    <property type="entry name" value="Exonuc_VII_S"/>
</dbReference>
<organism evidence="7 8">
    <name type="scientific">Vibrio tapetis subsp. tapetis</name>
    <dbReference type="NCBI Taxonomy" id="1671868"/>
    <lineage>
        <taxon>Bacteria</taxon>
        <taxon>Pseudomonadati</taxon>
        <taxon>Pseudomonadota</taxon>
        <taxon>Gammaproteobacteria</taxon>
        <taxon>Vibrionales</taxon>
        <taxon>Vibrionaceae</taxon>
        <taxon>Vibrio</taxon>
    </lineage>
</organism>
<evidence type="ECO:0000313" key="8">
    <source>
        <dbReference type="Proteomes" id="UP000235828"/>
    </source>
</evidence>
<protein>
    <submittedName>
        <fullName evidence="7">Uncharacterized protein</fullName>
    </submittedName>
</protein>
<evidence type="ECO:0000256" key="2">
    <source>
        <dbReference type="ARBA" id="ARBA00022490"/>
    </source>
</evidence>
<dbReference type="EMBL" id="LT960611">
    <property type="protein sequence ID" value="SON49040.1"/>
    <property type="molecule type" value="Genomic_DNA"/>
</dbReference>
<keyword evidence="6" id="KW-0175">Coiled coil</keyword>
<dbReference type="OrthoDB" id="7066568at2"/>
<proteinExistence type="inferred from homology"/>
<dbReference type="GO" id="GO:0009318">
    <property type="term" value="C:exodeoxyribonuclease VII complex"/>
    <property type="evidence" value="ECO:0007669"/>
    <property type="project" value="InterPro"/>
</dbReference>
<comment type="similarity">
    <text evidence="1">Belongs to the XseB family.</text>
</comment>
<keyword evidence="8" id="KW-1185">Reference proteome</keyword>
<dbReference type="SUPFAM" id="SSF116842">
    <property type="entry name" value="XseB-like"/>
    <property type="match status" value="1"/>
</dbReference>
<accession>A0A2N8ZAU4</accession>
<keyword evidence="5" id="KW-0269">Exonuclease</keyword>
<dbReference type="AlphaFoldDB" id="A0A2N8ZAU4"/>